<dbReference type="OrthoDB" id="2272687at2759"/>
<protein>
    <submittedName>
        <fullName evidence="1">Uncharacterized protein</fullName>
    </submittedName>
</protein>
<accession>A0A8H7VAR2</accession>
<evidence type="ECO:0000313" key="2">
    <source>
        <dbReference type="Proteomes" id="UP000646827"/>
    </source>
</evidence>
<gene>
    <name evidence="1" type="ORF">INT45_011238</name>
</gene>
<organism evidence="1 2">
    <name type="scientific">Circinella minor</name>
    <dbReference type="NCBI Taxonomy" id="1195481"/>
    <lineage>
        <taxon>Eukaryota</taxon>
        <taxon>Fungi</taxon>
        <taxon>Fungi incertae sedis</taxon>
        <taxon>Mucoromycota</taxon>
        <taxon>Mucoromycotina</taxon>
        <taxon>Mucoromycetes</taxon>
        <taxon>Mucorales</taxon>
        <taxon>Lichtheimiaceae</taxon>
        <taxon>Circinella</taxon>
    </lineage>
</organism>
<proteinExistence type="predicted"/>
<keyword evidence="2" id="KW-1185">Reference proteome</keyword>
<evidence type="ECO:0000313" key="1">
    <source>
        <dbReference type="EMBL" id="KAG2216306.1"/>
    </source>
</evidence>
<dbReference type="AlphaFoldDB" id="A0A8H7VAR2"/>
<dbReference type="EMBL" id="JAEPRB010000424">
    <property type="protein sequence ID" value="KAG2216306.1"/>
    <property type="molecule type" value="Genomic_DNA"/>
</dbReference>
<dbReference type="Proteomes" id="UP000646827">
    <property type="component" value="Unassembled WGS sequence"/>
</dbReference>
<name>A0A8H7VAR2_9FUNG</name>
<sequence length="101" mass="11528">MKLRGIQSQHCLNFLKPPRLAYNQSVDHDICLGYHDFAGITTRSEDIIDLVEANPSLKKIAVDTFAQSNDVFIFDTEKLIEDNALLQKFDNSRNNCIQKSK</sequence>
<comment type="caution">
    <text evidence="1">The sequence shown here is derived from an EMBL/GenBank/DDBJ whole genome shotgun (WGS) entry which is preliminary data.</text>
</comment>
<reference evidence="1 2" key="1">
    <citation type="submission" date="2020-12" db="EMBL/GenBank/DDBJ databases">
        <title>Metabolic potential, ecology and presence of endohyphal bacteria is reflected in genomic diversity of Mucoromycotina.</title>
        <authorList>
            <person name="Muszewska A."/>
            <person name="Okrasinska A."/>
            <person name="Steczkiewicz K."/>
            <person name="Drgas O."/>
            <person name="Orlowska M."/>
            <person name="Perlinska-Lenart U."/>
            <person name="Aleksandrzak-Piekarczyk T."/>
            <person name="Szatraj K."/>
            <person name="Zielenkiewicz U."/>
            <person name="Pilsyk S."/>
            <person name="Malc E."/>
            <person name="Mieczkowski P."/>
            <person name="Kruszewska J.S."/>
            <person name="Biernat P."/>
            <person name="Pawlowska J."/>
        </authorList>
    </citation>
    <scope>NUCLEOTIDE SEQUENCE [LARGE SCALE GENOMIC DNA]</scope>
    <source>
        <strain evidence="1 2">CBS 142.35</strain>
    </source>
</reference>